<comment type="caution">
    <text evidence="2">The sequence shown here is derived from an EMBL/GenBank/DDBJ whole genome shotgun (WGS) entry which is preliminary data.</text>
</comment>
<proteinExistence type="predicted"/>
<keyword evidence="3" id="KW-1185">Reference proteome</keyword>
<feature type="region of interest" description="Disordered" evidence="1">
    <location>
        <begin position="121"/>
        <end position="158"/>
    </location>
</feature>
<dbReference type="EMBL" id="VOIH02000010">
    <property type="protein sequence ID" value="KAF3435915.1"/>
    <property type="molecule type" value="Genomic_DNA"/>
</dbReference>
<dbReference type="AlphaFoldDB" id="A0A8K0DY49"/>
<organism evidence="2 3">
    <name type="scientific">Rhamnella rubrinervis</name>
    <dbReference type="NCBI Taxonomy" id="2594499"/>
    <lineage>
        <taxon>Eukaryota</taxon>
        <taxon>Viridiplantae</taxon>
        <taxon>Streptophyta</taxon>
        <taxon>Embryophyta</taxon>
        <taxon>Tracheophyta</taxon>
        <taxon>Spermatophyta</taxon>
        <taxon>Magnoliopsida</taxon>
        <taxon>eudicotyledons</taxon>
        <taxon>Gunneridae</taxon>
        <taxon>Pentapetalae</taxon>
        <taxon>rosids</taxon>
        <taxon>fabids</taxon>
        <taxon>Rosales</taxon>
        <taxon>Rhamnaceae</taxon>
        <taxon>rhamnoid group</taxon>
        <taxon>Rhamneae</taxon>
        <taxon>Rhamnella</taxon>
    </lineage>
</organism>
<name>A0A8K0DY49_9ROSA</name>
<evidence type="ECO:0000313" key="3">
    <source>
        <dbReference type="Proteomes" id="UP000796880"/>
    </source>
</evidence>
<dbReference type="Proteomes" id="UP000796880">
    <property type="component" value="Unassembled WGS sequence"/>
</dbReference>
<evidence type="ECO:0000313" key="2">
    <source>
        <dbReference type="EMBL" id="KAF3435915.1"/>
    </source>
</evidence>
<reference evidence="2" key="1">
    <citation type="submission" date="2020-03" db="EMBL/GenBank/DDBJ databases">
        <title>A high-quality chromosome-level genome assembly of a woody plant with both climbing and erect habits, Rhamnella rubrinervis.</title>
        <authorList>
            <person name="Lu Z."/>
            <person name="Yang Y."/>
            <person name="Zhu X."/>
            <person name="Sun Y."/>
        </authorList>
    </citation>
    <scope>NUCLEOTIDE SEQUENCE</scope>
    <source>
        <strain evidence="2">BYM</strain>
        <tissue evidence="2">Leaf</tissue>
    </source>
</reference>
<feature type="compositionally biased region" description="Basic and acidic residues" evidence="1">
    <location>
        <begin position="129"/>
        <end position="140"/>
    </location>
</feature>
<evidence type="ECO:0000256" key="1">
    <source>
        <dbReference type="SAM" id="MobiDB-lite"/>
    </source>
</evidence>
<gene>
    <name evidence="2" type="ORF">FNV43_RR23007</name>
</gene>
<sequence>MVVLMVIGEMPIEEMTENQIILEITVEVTEEGMIRVQRRKKTDIGRGRGRGHSRLVLVAIEEEDMVIRVVEVAKHLIRHVDDRSNGTGRVAYTHASAETETKGVCFFSEPSFNYVHVSKNGQVSTQTTEDSKHENERLEDQDNPWNKAKPRYEKESCC</sequence>
<accession>A0A8K0DY49</accession>
<protein>
    <submittedName>
        <fullName evidence="2">Uncharacterized protein</fullName>
    </submittedName>
</protein>